<protein>
    <submittedName>
        <fullName evidence="1">Uncharacterized protein</fullName>
    </submittedName>
</protein>
<name>A0ACB9GXJ1_CICIN</name>
<sequence>MSPSQQPTEKNPTNLKNQFARRFVRALNSLHNPKKSAHDNQMHRRSRRIKIAAYNAMASVVGSRRTWSRAVLWKIRNRSRTQGLFRNNRKRVDHQIVTNYHHRHHVKLSIKRRNPNPKREVYFDPSRYSGQEAKLRKLVPGAENMDSWCLVDEATDYINCLAAQVEVMKTLVDLYTAT</sequence>
<evidence type="ECO:0000313" key="1">
    <source>
        <dbReference type="EMBL" id="KAI3787941.1"/>
    </source>
</evidence>
<accession>A0ACB9GXJ1</accession>
<dbReference type="EMBL" id="CM042009">
    <property type="protein sequence ID" value="KAI3787941.1"/>
    <property type="molecule type" value="Genomic_DNA"/>
</dbReference>
<reference evidence="1 2" key="2">
    <citation type="journal article" date="2022" name="Mol. Ecol. Resour.">
        <title>The genomes of chicory, endive, great burdock and yacon provide insights into Asteraceae paleo-polyploidization history and plant inulin production.</title>
        <authorList>
            <person name="Fan W."/>
            <person name="Wang S."/>
            <person name="Wang H."/>
            <person name="Wang A."/>
            <person name="Jiang F."/>
            <person name="Liu H."/>
            <person name="Zhao H."/>
            <person name="Xu D."/>
            <person name="Zhang Y."/>
        </authorList>
    </citation>
    <scope>NUCLEOTIDE SEQUENCE [LARGE SCALE GENOMIC DNA]</scope>
    <source>
        <strain evidence="2">cv. Punajuju</strain>
        <tissue evidence="1">Leaves</tissue>
    </source>
</reference>
<evidence type="ECO:0000313" key="2">
    <source>
        <dbReference type="Proteomes" id="UP001055811"/>
    </source>
</evidence>
<dbReference type="Proteomes" id="UP001055811">
    <property type="component" value="Linkage Group LG01"/>
</dbReference>
<comment type="caution">
    <text evidence="1">The sequence shown here is derived from an EMBL/GenBank/DDBJ whole genome shotgun (WGS) entry which is preliminary data.</text>
</comment>
<keyword evidence="2" id="KW-1185">Reference proteome</keyword>
<gene>
    <name evidence="1" type="ORF">L2E82_00464</name>
</gene>
<reference evidence="2" key="1">
    <citation type="journal article" date="2022" name="Mol. Ecol. Resour.">
        <title>The genomes of chicory, endive, great burdock and yacon provide insights into Asteraceae palaeo-polyploidization history and plant inulin production.</title>
        <authorList>
            <person name="Fan W."/>
            <person name="Wang S."/>
            <person name="Wang H."/>
            <person name="Wang A."/>
            <person name="Jiang F."/>
            <person name="Liu H."/>
            <person name="Zhao H."/>
            <person name="Xu D."/>
            <person name="Zhang Y."/>
        </authorList>
    </citation>
    <scope>NUCLEOTIDE SEQUENCE [LARGE SCALE GENOMIC DNA]</scope>
    <source>
        <strain evidence="2">cv. Punajuju</strain>
    </source>
</reference>
<proteinExistence type="predicted"/>
<organism evidence="1 2">
    <name type="scientific">Cichorium intybus</name>
    <name type="common">Chicory</name>
    <dbReference type="NCBI Taxonomy" id="13427"/>
    <lineage>
        <taxon>Eukaryota</taxon>
        <taxon>Viridiplantae</taxon>
        <taxon>Streptophyta</taxon>
        <taxon>Embryophyta</taxon>
        <taxon>Tracheophyta</taxon>
        <taxon>Spermatophyta</taxon>
        <taxon>Magnoliopsida</taxon>
        <taxon>eudicotyledons</taxon>
        <taxon>Gunneridae</taxon>
        <taxon>Pentapetalae</taxon>
        <taxon>asterids</taxon>
        <taxon>campanulids</taxon>
        <taxon>Asterales</taxon>
        <taxon>Asteraceae</taxon>
        <taxon>Cichorioideae</taxon>
        <taxon>Cichorieae</taxon>
        <taxon>Cichoriinae</taxon>
        <taxon>Cichorium</taxon>
    </lineage>
</organism>